<dbReference type="Proteomes" id="UP001314170">
    <property type="component" value="Unassembled WGS sequence"/>
</dbReference>
<keyword evidence="2" id="KW-1185">Reference proteome</keyword>
<reference evidence="1 2" key="1">
    <citation type="submission" date="2024-01" db="EMBL/GenBank/DDBJ databases">
        <authorList>
            <person name="Waweru B."/>
        </authorList>
    </citation>
    <scope>NUCLEOTIDE SEQUENCE [LARGE SCALE GENOMIC DNA]</scope>
</reference>
<evidence type="ECO:0000313" key="1">
    <source>
        <dbReference type="EMBL" id="CAK7340753.1"/>
    </source>
</evidence>
<name>A0AAV1RZ41_9ROSI</name>
<gene>
    <name evidence="1" type="ORF">DCAF_LOCUS15839</name>
</gene>
<dbReference type="EMBL" id="CAWUPB010001160">
    <property type="protein sequence ID" value="CAK7340753.1"/>
    <property type="molecule type" value="Genomic_DNA"/>
</dbReference>
<dbReference type="AlphaFoldDB" id="A0AAV1RZ41"/>
<evidence type="ECO:0000313" key="2">
    <source>
        <dbReference type="Proteomes" id="UP001314170"/>
    </source>
</evidence>
<proteinExistence type="predicted"/>
<comment type="caution">
    <text evidence="1">The sequence shown here is derived from an EMBL/GenBank/DDBJ whole genome shotgun (WGS) entry which is preliminary data.</text>
</comment>
<sequence length="106" mass="11612">MVKFGAVIGKEDGGEDEDDEIVMVIHHNNQINDISKRIGIKRIGVKVNSAAKLKLMARVEENQAVPLLEPATMEVGILLLKAERSIGELLCNVMKVEVHQKGLVGQ</sequence>
<organism evidence="1 2">
    <name type="scientific">Dovyalis caffra</name>
    <dbReference type="NCBI Taxonomy" id="77055"/>
    <lineage>
        <taxon>Eukaryota</taxon>
        <taxon>Viridiplantae</taxon>
        <taxon>Streptophyta</taxon>
        <taxon>Embryophyta</taxon>
        <taxon>Tracheophyta</taxon>
        <taxon>Spermatophyta</taxon>
        <taxon>Magnoliopsida</taxon>
        <taxon>eudicotyledons</taxon>
        <taxon>Gunneridae</taxon>
        <taxon>Pentapetalae</taxon>
        <taxon>rosids</taxon>
        <taxon>fabids</taxon>
        <taxon>Malpighiales</taxon>
        <taxon>Salicaceae</taxon>
        <taxon>Flacourtieae</taxon>
        <taxon>Dovyalis</taxon>
    </lineage>
</organism>
<protein>
    <submittedName>
        <fullName evidence="1">Uncharacterized protein</fullName>
    </submittedName>
</protein>
<accession>A0AAV1RZ41</accession>